<dbReference type="InterPro" id="IPR023459">
    <property type="entry name" value="Tscrpt_elong_fac_GreA/B_fam"/>
</dbReference>
<evidence type="ECO:0000313" key="3">
    <source>
        <dbReference type="EMBL" id="MBO1079709.1"/>
    </source>
</evidence>
<dbReference type="Pfam" id="PF01272">
    <property type="entry name" value="GreA_GreB"/>
    <property type="match status" value="1"/>
</dbReference>
<feature type="domain" description="Transcription elongation factor GreA/GreB C-terminal" evidence="2">
    <location>
        <begin position="87"/>
        <end position="151"/>
    </location>
</feature>
<gene>
    <name evidence="3" type="ORF">IAI61_11780</name>
</gene>
<dbReference type="InterPro" id="IPR036953">
    <property type="entry name" value="GreA/GreB_C_sf"/>
</dbReference>
<evidence type="ECO:0000259" key="2">
    <source>
        <dbReference type="Pfam" id="PF01272"/>
    </source>
</evidence>
<feature type="region of interest" description="Disordered" evidence="1">
    <location>
        <begin position="1"/>
        <end position="27"/>
    </location>
</feature>
<dbReference type="InterPro" id="IPR001437">
    <property type="entry name" value="Tscrpt_elong_fac_GreA/B_C"/>
</dbReference>
<evidence type="ECO:0000256" key="1">
    <source>
        <dbReference type="SAM" id="MobiDB-lite"/>
    </source>
</evidence>
<dbReference type="PANTHER" id="PTHR30437">
    <property type="entry name" value="TRANSCRIPTION ELONGATION FACTOR GREA"/>
    <property type="match status" value="1"/>
</dbReference>
<evidence type="ECO:0000313" key="4">
    <source>
        <dbReference type="Proteomes" id="UP001518989"/>
    </source>
</evidence>
<accession>A0ABS3KQG1</accession>
<dbReference type="RefSeq" id="WP_207417389.1">
    <property type="nucleotide sequence ID" value="NZ_CP061177.1"/>
</dbReference>
<dbReference type="Gene3D" id="3.10.50.30">
    <property type="entry name" value="Transcription elongation factor, GreA/GreB, C-terminal domain"/>
    <property type="match status" value="1"/>
</dbReference>
<keyword evidence="4" id="KW-1185">Reference proteome</keyword>
<proteinExistence type="predicted"/>
<keyword evidence="3" id="KW-0648">Protein biosynthesis</keyword>
<sequence>MSRAFVSEESAEAAAAQLPERPVSTAPNLVTREGLRSIDAEVARLEAALAETGADHPDHARLARDLRYWRARHATAQLVPPPGAAPREVVFGARVTLRRDGGSVTYRIVGEDEADPAKGLLAYTAPLAVALTGAVEGEVVEVGGGRPAVTVERIAAA</sequence>
<dbReference type="Proteomes" id="UP001518989">
    <property type="component" value="Unassembled WGS sequence"/>
</dbReference>
<comment type="caution">
    <text evidence="3">The sequence shown here is derived from an EMBL/GenBank/DDBJ whole genome shotgun (WGS) entry which is preliminary data.</text>
</comment>
<keyword evidence="3" id="KW-0251">Elongation factor</keyword>
<dbReference type="PANTHER" id="PTHR30437:SF6">
    <property type="entry name" value="TRANSCRIPTION ELONGATION FACTOR GREB"/>
    <property type="match status" value="1"/>
</dbReference>
<dbReference type="GO" id="GO:0003746">
    <property type="term" value="F:translation elongation factor activity"/>
    <property type="evidence" value="ECO:0007669"/>
    <property type="project" value="UniProtKB-KW"/>
</dbReference>
<dbReference type="EMBL" id="JACTNG010000005">
    <property type="protein sequence ID" value="MBO1079709.1"/>
    <property type="molecule type" value="Genomic_DNA"/>
</dbReference>
<organism evidence="3 4">
    <name type="scientific">Roseomonas haemaphysalidis</name>
    <dbReference type="NCBI Taxonomy" id="2768162"/>
    <lineage>
        <taxon>Bacteria</taxon>
        <taxon>Pseudomonadati</taxon>
        <taxon>Pseudomonadota</taxon>
        <taxon>Alphaproteobacteria</taxon>
        <taxon>Acetobacterales</taxon>
        <taxon>Roseomonadaceae</taxon>
        <taxon>Roseomonas</taxon>
    </lineage>
</organism>
<dbReference type="SUPFAM" id="SSF54534">
    <property type="entry name" value="FKBP-like"/>
    <property type="match status" value="1"/>
</dbReference>
<reference evidence="3 4" key="1">
    <citation type="submission" date="2020-09" db="EMBL/GenBank/DDBJ databases">
        <title>Roseomonas.</title>
        <authorList>
            <person name="Zhu W."/>
        </authorList>
    </citation>
    <scope>NUCLEOTIDE SEQUENCE [LARGE SCALE GENOMIC DNA]</scope>
    <source>
        <strain evidence="3 4">573</strain>
    </source>
</reference>
<protein>
    <submittedName>
        <fullName evidence="3">GreA/GreB family elongation factor</fullName>
    </submittedName>
</protein>
<name>A0ABS3KQG1_9PROT</name>